<dbReference type="SUPFAM" id="SSF82771">
    <property type="entry name" value="GIY-YIG endonuclease"/>
    <property type="match status" value="1"/>
</dbReference>
<evidence type="ECO:0000313" key="2">
    <source>
        <dbReference type="EMBL" id="EXB04041.1"/>
    </source>
</evidence>
<dbReference type="InterPro" id="IPR000305">
    <property type="entry name" value="GIY-YIG_endonuc"/>
</dbReference>
<gene>
    <name evidence="2" type="ORF">J512_3533</name>
</gene>
<name>A0A009I0H4_ACIB9</name>
<dbReference type="EMBL" id="JEWH01000063">
    <property type="protein sequence ID" value="EXB04041.1"/>
    <property type="molecule type" value="Genomic_DNA"/>
</dbReference>
<sequence length="273" mass="32214">MLDQEIGLTFKGLMSLIKNNPLNETSKIKYVRHKSNGEFSELFDNVFLNIAELEEYQRIQSKSVFKNIDYIISFLGTEGQKSLFWGVFKVVNEKYSENNLYEYELEEMPQFSELKFRVVVDWGRATLSWHQHYTSDKQVIEILPKGSLDKFPGYENVHLSWKELTRVIRTDSWKTALQNQKAVYLITDISNGKKYVGSAYAENMLLNRWQNYAQSRHGGNVQLQQLPLEHIENNFYYSILDIFKAKTDDKVILSRESWWKNTLLTRRFGYNSN</sequence>
<dbReference type="Pfam" id="PF01541">
    <property type="entry name" value="GIY-YIG"/>
    <property type="match status" value="1"/>
</dbReference>
<protein>
    <submittedName>
        <fullName evidence="2">Putative excinuclease ABC subunit C</fullName>
    </submittedName>
</protein>
<evidence type="ECO:0000259" key="1">
    <source>
        <dbReference type="PROSITE" id="PS50164"/>
    </source>
</evidence>
<feature type="domain" description="GIY-YIG" evidence="1">
    <location>
        <begin position="179"/>
        <end position="272"/>
    </location>
</feature>
<evidence type="ECO:0000313" key="3">
    <source>
        <dbReference type="Proteomes" id="UP000020595"/>
    </source>
</evidence>
<dbReference type="CDD" id="cd10446">
    <property type="entry name" value="GIY-YIG_unchar_1"/>
    <property type="match status" value="1"/>
</dbReference>
<dbReference type="InterPro" id="IPR035901">
    <property type="entry name" value="GIY-YIG_endonuc_sf"/>
</dbReference>
<dbReference type="RefSeq" id="WP_004796770.1">
    <property type="nucleotide sequence ID" value="NZ_JEWH01000063.1"/>
</dbReference>
<dbReference type="PATRIC" id="fig|1310613.3.peg.3390"/>
<proteinExistence type="predicted"/>
<dbReference type="AlphaFoldDB" id="A0A009I0H4"/>
<dbReference type="Gene3D" id="3.40.1440.10">
    <property type="entry name" value="GIY-YIG endonuclease"/>
    <property type="match status" value="1"/>
</dbReference>
<dbReference type="Proteomes" id="UP000020595">
    <property type="component" value="Unassembled WGS sequence"/>
</dbReference>
<accession>A0A009I0H4</accession>
<comment type="caution">
    <text evidence="2">The sequence shown here is derived from an EMBL/GenBank/DDBJ whole genome shotgun (WGS) entry which is preliminary data.</text>
</comment>
<dbReference type="PROSITE" id="PS50164">
    <property type="entry name" value="GIY_YIG"/>
    <property type="match status" value="1"/>
</dbReference>
<organism evidence="2 3">
    <name type="scientific">Acinetobacter baumannii (strain 1295743)</name>
    <dbReference type="NCBI Taxonomy" id="1310613"/>
    <lineage>
        <taxon>Bacteria</taxon>
        <taxon>Pseudomonadati</taxon>
        <taxon>Pseudomonadota</taxon>
        <taxon>Gammaproteobacteria</taxon>
        <taxon>Moraxellales</taxon>
        <taxon>Moraxellaceae</taxon>
        <taxon>Acinetobacter</taxon>
        <taxon>Acinetobacter calcoaceticus/baumannii complex</taxon>
    </lineage>
</organism>
<reference evidence="2 3" key="1">
    <citation type="submission" date="2014-02" db="EMBL/GenBank/DDBJ databases">
        <title>Comparative genomics and transcriptomics to identify genetic mechanisms underlying the emergence of carbapenem resistant Acinetobacter baumannii (CRAb).</title>
        <authorList>
            <person name="Harris A.D."/>
            <person name="Johnson K.J."/>
            <person name="George J."/>
            <person name="Shefchek K."/>
            <person name="Daugherty S.C."/>
            <person name="Parankush S."/>
            <person name="Sadzewicz L."/>
            <person name="Tallon L."/>
            <person name="Sengamalay N."/>
            <person name="Hazen T.H."/>
            <person name="Rasko D.A."/>
        </authorList>
    </citation>
    <scope>NUCLEOTIDE SEQUENCE [LARGE SCALE GENOMIC DNA]</scope>
    <source>
        <strain evidence="2 3">1295743</strain>
    </source>
</reference>